<dbReference type="AlphaFoldDB" id="A0A087B9U4"/>
<dbReference type="PROSITE" id="PS50911">
    <property type="entry name" value="CHAP"/>
    <property type="match status" value="1"/>
</dbReference>
<reference evidence="4 5" key="1">
    <citation type="submission" date="2014-03" db="EMBL/GenBank/DDBJ databases">
        <title>Genomics of Bifidobacteria.</title>
        <authorList>
            <person name="Ventura M."/>
            <person name="Milani C."/>
            <person name="Lugli G.A."/>
        </authorList>
    </citation>
    <scope>NUCLEOTIDE SEQUENCE [LARGE SCALE GENOMIC DNA]</scope>
    <source>
        <strain evidence="4 5">LMG 11591</strain>
    </source>
</reference>
<organism evidence="4 5">
    <name type="scientific">Bifidobacterium magnum</name>
    <dbReference type="NCBI Taxonomy" id="1692"/>
    <lineage>
        <taxon>Bacteria</taxon>
        <taxon>Bacillati</taxon>
        <taxon>Actinomycetota</taxon>
        <taxon>Actinomycetes</taxon>
        <taxon>Bifidobacteriales</taxon>
        <taxon>Bifidobacteriaceae</taxon>
        <taxon>Bifidobacterium</taxon>
    </lineage>
</organism>
<feature type="region of interest" description="Disordered" evidence="1">
    <location>
        <begin position="103"/>
        <end position="166"/>
    </location>
</feature>
<feature type="compositionally biased region" description="Polar residues" evidence="1">
    <location>
        <begin position="48"/>
        <end position="60"/>
    </location>
</feature>
<feature type="compositionally biased region" description="Polar residues" evidence="1">
    <location>
        <begin position="251"/>
        <end position="260"/>
    </location>
</feature>
<dbReference type="Pfam" id="PF05257">
    <property type="entry name" value="CHAP"/>
    <property type="match status" value="1"/>
</dbReference>
<gene>
    <name evidence="4" type="ORF">BMAGN_1594</name>
</gene>
<dbReference type="InterPro" id="IPR007921">
    <property type="entry name" value="CHAP_dom"/>
</dbReference>
<evidence type="ECO:0000256" key="2">
    <source>
        <dbReference type="SAM" id="SignalP"/>
    </source>
</evidence>
<sequence>MTMVPRHKSMQRKETKYAPAWSGACAAILLTGLIAPTAFAAPSEESRTTATKGTTHSLSRAQERSTEKSVTITPQDSSIIETQSELIIDNGRLIPDARLVDQSNDQTDSATTDQEKDQAAGSTEDQSKDQEKDELRDQENDQSKDESKEEPQDESKNAADDPEEIDDRTQLLLEDDQTLATETAHDENWDLGSSNAIDVDGLTAEIPLEEREVAPEDVPQIKPAVLDDALIQKVRERKQKEAEEAKRQLQDGLSNTQADGQSMDADTANTGTESWQVADETAEFVNGIMRWSPQGTPDIDYSVVSKPTNTGDSGNAYPYGQCTWWAYTRRHQLGLPVGSYFGNGGSWANSARALGYSVSNTPTVGAIVVFAPGQAGASAAYGHVGVVESVSKSGVVTISESNVAGVGVITQRSFTAHRAGQFQYIH</sequence>
<feature type="chain" id="PRO_5001818882" evidence="2">
    <location>
        <begin position="41"/>
        <end position="426"/>
    </location>
</feature>
<dbReference type="InterPro" id="IPR038765">
    <property type="entry name" value="Papain-like_cys_pep_sf"/>
</dbReference>
<dbReference type="EMBL" id="JGZB01000008">
    <property type="protein sequence ID" value="KFI67794.1"/>
    <property type="molecule type" value="Genomic_DNA"/>
</dbReference>
<feature type="region of interest" description="Disordered" evidence="1">
    <location>
        <begin position="237"/>
        <end position="273"/>
    </location>
</feature>
<feature type="region of interest" description="Disordered" evidence="1">
    <location>
        <begin position="41"/>
        <end position="77"/>
    </location>
</feature>
<dbReference type="STRING" id="1692.BMAGN_1594"/>
<dbReference type="Proteomes" id="UP000029052">
    <property type="component" value="Unassembled WGS sequence"/>
</dbReference>
<evidence type="ECO:0000256" key="1">
    <source>
        <dbReference type="SAM" id="MobiDB-lite"/>
    </source>
</evidence>
<feature type="compositionally biased region" description="Polar residues" evidence="1">
    <location>
        <begin position="103"/>
        <end position="112"/>
    </location>
</feature>
<feature type="compositionally biased region" description="Polar residues" evidence="1">
    <location>
        <begin position="68"/>
        <end position="77"/>
    </location>
</feature>
<dbReference type="SUPFAM" id="SSF54001">
    <property type="entry name" value="Cysteine proteinases"/>
    <property type="match status" value="1"/>
</dbReference>
<feature type="domain" description="Peptidase C51" evidence="3">
    <location>
        <begin position="297"/>
        <end position="426"/>
    </location>
</feature>
<feature type="signal peptide" evidence="2">
    <location>
        <begin position="1"/>
        <end position="40"/>
    </location>
</feature>
<dbReference type="eggNOG" id="COG3942">
    <property type="taxonomic scope" value="Bacteria"/>
</dbReference>
<evidence type="ECO:0000313" key="4">
    <source>
        <dbReference type="EMBL" id="KFI67794.1"/>
    </source>
</evidence>
<feature type="compositionally biased region" description="Basic and acidic residues" evidence="1">
    <location>
        <begin position="125"/>
        <end position="159"/>
    </location>
</feature>
<dbReference type="Gene3D" id="3.90.1720.10">
    <property type="entry name" value="endopeptidase domain like (from Nostoc punctiforme)"/>
    <property type="match status" value="1"/>
</dbReference>
<evidence type="ECO:0000313" key="5">
    <source>
        <dbReference type="Proteomes" id="UP000029052"/>
    </source>
</evidence>
<keyword evidence="2" id="KW-0732">Signal</keyword>
<keyword evidence="5" id="KW-1185">Reference proteome</keyword>
<proteinExistence type="predicted"/>
<feature type="compositionally biased region" description="Basic and acidic residues" evidence="1">
    <location>
        <begin position="238"/>
        <end position="249"/>
    </location>
</feature>
<accession>A0A087B9U4</accession>
<evidence type="ECO:0000259" key="3">
    <source>
        <dbReference type="PROSITE" id="PS50911"/>
    </source>
</evidence>
<comment type="caution">
    <text evidence="4">The sequence shown here is derived from an EMBL/GenBank/DDBJ whole genome shotgun (WGS) entry which is preliminary data.</text>
</comment>
<protein>
    <submittedName>
        <fullName evidence="4">CHAP domain-containing protein</fullName>
    </submittedName>
</protein>
<name>A0A087B9U4_9BIFI</name>